<accession>A0A4Z2E7F5</accession>
<evidence type="ECO:0000313" key="2">
    <source>
        <dbReference type="Proteomes" id="UP000314294"/>
    </source>
</evidence>
<dbReference type="Proteomes" id="UP000314294">
    <property type="component" value="Unassembled WGS sequence"/>
</dbReference>
<dbReference type="EMBL" id="SRLO01014517">
    <property type="protein sequence ID" value="TNN24705.1"/>
    <property type="molecule type" value="Genomic_DNA"/>
</dbReference>
<reference evidence="1 2" key="1">
    <citation type="submission" date="2019-03" db="EMBL/GenBank/DDBJ databases">
        <title>First draft genome of Liparis tanakae, snailfish: a comprehensive survey of snailfish specific genes.</title>
        <authorList>
            <person name="Kim W."/>
            <person name="Song I."/>
            <person name="Jeong J.-H."/>
            <person name="Kim D."/>
            <person name="Kim S."/>
            <person name="Ryu S."/>
            <person name="Song J.Y."/>
            <person name="Lee S.K."/>
        </authorList>
    </citation>
    <scope>NUCLEOTIDE SEQUENCE [LARGE SCALE GENOMIC DNA]</scope>
    <source>
        <tissue evidence="1">Muscle</tissue>
    </source>
</reference>
<sequence length="111" mass="12763">MTSDRGKPADTMVSSRTIRVELEELFKKEVASKRNPRTLRAPEPWRNPLFLNLHVVSHVFSLPGTSGPLTLRWGRVPYVGLYVAPETLDWNFNRLTRGIIFSLLLYQVPSR</sequence>
<keyword evidence="2" id="KW-1185">Reference proteome</keyword>
<organism evidence="1 2">
    <name type="scientific">Liparis tanakae</name>
    <name type="common">Tanaka's snailfish</name>
    <dbReference type="NCBI Taxonomy" id="230148"/>
    <lineage>
        <taxon>Eukaryota</taxon>
        <taxon>Metazoa</taxon>
        <taxon>Chordata</taxon>
        <taxon>Craniata</taxon>
        <taxon>Vertebrata</taxon>
        <taxon>Euteleostomi</taxon>
        <taxon>Actinopterygii</taxon>
        <taxon>Neopterygii</taxon>
        <taxon>Teleostei</taxon>
        <taxon>Neoteleostei</taxon>
        <taxon>Acanthomorphata</taxon>
        <taxon>Eupercaria</taxon>
        <taxon>Perciformes</taxon>
        <taxon>Cottioidei</taxon>
        <taxon>Cottales</taxon>
        <taxon>Liparidae</taxon>
        <taxon>Liparis</taxon>
    </lineage>
</organism>
<proteinExistence type="predicted"/>
<name>A0A4Z2E7F5_9TELE</name>
<gene>
    <name evidence="1" type="ORF">EYF80_065169</name>
</gene>
<evidence type="ECO:0000313" key="1">
    <source>
        <dbReference type="EMBL" id="TNN24705.1"/>
    </source>
</evidence>
<dbReference type="AlphaFoldDB" id="A0A4Z2E7F5"/>
<comment type="caution">
    <text evidence="1">The sequence shown here is derived from an EMBL/GenBank/DDBJ whole genome shotgun (WGS) entry which is preliminary data.</text>
</comment>
<protein>
    <submittedName>
        <fullName evidence="1">Uncharacterized protein</fullName>
    </submittedName>
</protein>